<dbReference type="InterPro" id="IPR036514">
    <property type="entry name" value="SGNH_hydro_sf"/>
</dbReference>
<reference evidence="2 3" key="1">
    <citation type="submission" date="2018-05" db="EMBL/GenBank/DDBJ databases">
        <title>Whole genome sequencing for identification of molecular markers to develop diagnostic detection tools for the regulated plant pathogen Lachnellula willkommii.</title>
        <authorList>
            <person name="Giroux E."/>
            <person name="Bilodeau G."/>
        </authorList>
    </citation>
    <scope>NUCLEOTIDE SEQUENCE [LARGE SCALE GENOMIC DNA]</scope>
    <source>
        <strain evidence="2 3">CBS 625.97</strain>
    </source>
</reference>
<organism evidence="2 3">
    <name type="scientific">Lachnellula cervina</name>
    <dbReference type="NCBI Taxonomy" id="1316786"/>
    <lineage>
        <taxon>Eukaryota</taxon>
        <taxon>Fungi</taxon>
        <taxon>Dikarya</taxon>
        <taxon>Ascomycota</taxon>
        <taxon>Pezizomycotina</taxon>
        <taxon>Leotiomycetes</taxon>
        <taxon>Helotiales</taxon>
        <taxon>Lachnaceae</taxon>
        <taxon>Lachnellula</taxon>
    </lineage>
</organism>
<dbReference type="OrthoDB" id="408760at2759"/>
<feature type="non-terminal residue" evidence="2">
    <location>
        <position position="148"/>
    </location>
</feature>
<sequence length="148" mass="16315">MTPKPLKILCFGDSLTEGYTNHGLSYAPYCTTMEKVLTAALGEDEWDISVDERGVSGELVLYMAARMGEIYASDRTSEEPYDIVIFLGGTNDLGYGRDASDIFADIKKVLRMPLDHGARVVVLTVPECGVKSEKLDARRDELNGFIRG</sequence>
<dbReference type="Gene3D" id="3.40.50.1110">
    <property type="entry name" value="SGNH hydrolase"/>
    <property type="match status" value="1"/>
</dbReference>
<dbReference type="InterPro" id="IPR051532">
    <property type="entry name" value="Ester_Hydrolysis_Enzymes"/>
</dbReference>
<dbReference type="SUPFAM" id="SSF52266">
    <property type="entry name" value="SGNH hydrolase"/>
    <property type="match status" value="1"/>
</dbReference>
<dbReference type="PANTHER" id="PTHR30383">
    <property type="entry name" value="THIOESTERASE 1/PROTEASE 1/LYSOPHOSPHOLIPASE L1"/>
    <property type="match status" value="1"/>
</dbReference>
<evidence type="ECO:0000313" key="3">
    <source>
        <dbReference type="Proteomes" id="UP000481288"/>
    </source>
</evidence>
<dbReference type="CDD" id="cd00229">
    <property type="entry name" value="SGNH_hydrolase"/>
    <property type="match status" value="1"/>
</dbReference>
<comment type="caution">
    <text evidence="2">The sequence shown here is derived from an EMBL/GenBank/DDBJ whole genome shotgun (WGS) entry which is preliminary data.</text>
</comment>
<dbReference type="AlphaFoldDB" id="A0A7D8YR23"/>
<feature type="domain" description="SGNH hydrolase-type esterase" evidence="1">
    <location>
        <begin position="10"/>
        <end position="147"/>
    </location>
</feature>
<evidence type="ECO:0000259" key="1">
    <source>
        <dbReference type="Pfam" id="PF13472"/>
    </source>
</evidence>
<dbReference type="Pfam" id="PF13472">
    <property type="entry name" value="Lipase_GDSL_2"/>
    <property type="match status" value="1"/>
</dbReference>
<name>A0A7D8YR23_9HELO</name>
<dbReference type="Proteomes" id="UP000481288">
    <property type="component" value="Unassembled WGS sequence"/>
</dbReference>
<protein>
    <recommendedName>
        <fullName evidence="1">SGNH hydrolase-type esterase domain-containing protein</fullName>
    </recommendedName>
</protein>
<evidence type="ECO:0000313" key="2">
    <source>
        <dbReference type="EMBL" id="TVY52769.1"/>
    </source>
</evidence>
<dbReference type="InterPro" id="IPR013830">
    <property type="entry name" value="SGNH_hydro"/>
</dbReference>
<dbReference type="PANTHER" id="PTHR30383:SF19">
    <property type="entry name" value="FIBRONECTIN TYPE-III DOMAIN-CONTAINING PROTEIN"/>
    <property type="match status" value="1"/>
</dbReference>
<dbReference type="GO" id="GO:0004622">
    <property type="term" value="F:phosphatidylcholine lysophospholipase activity"/>
    <property type="evidence" value="ECO:0007669"/>
    <property type="project" value="TreeGrafter"/>
</dbReference>
<gene>
    <name evidence="2" type="ORF">LCER1_G004769</name>
</gene>
<dbReference type="EMBL" id="QGMG01000553">
    <property type="protein sequence ID" value="TVY52769.1"/>
    <property type="molecule type" value="Genomic_DNA"/>
</dbReference>
<accession>A0A7D8YR23</accession>
<keyword evidence="3" id="KW-1185">Reference proteome</keyword>
<proteinExistence type="predicted"/>